<accession>A0A9W7D0N4</accession>
<evidence type="ECO:0000313" key="2">
    <source>
        <dbReference type="Proteomes" id="UP001165121"/>
    </source>
</evidence>
<dbReference type="EMBL" id="BSXT01002313">
    <property type="protein sequence ID" value="GMF48321.1"/>
    <property type="molecule type" value="Genomic_DNA"/>
</dbReference>
<evidence type="ECO:0000313" key="1">
    <source>
        <dbReference type="EMBL" id="GMF48321.1"/>
    </source>
</evidence>
<sequence length="84" mass="8672">MGQVLASVLPATHTGTSGIQDIVPTRQVSPPKLASSSHCFIVGVSATANQDGKYVQDGHGGADALMLYEGLSEQDLEDLGTLFA</sequence>
<reference evidence="1" key="1">
    <citation type="submission" date="2023-04" db="EMBL/GenBank/DDBJ databases">
        <title>Phytophthora fragariaefolia NBRC 109709.</title>
        <authorList>
            <person name="Ichikawa N."/>
            <person name="Sato H."/>
            <person name="Tonouchi N."/>
        </authorList>
    </citation>
    <scope>NUCLEOTIDE SEQUENCE</scope>
    <source>
        <strain evidence="1">NBRC 109709</strain>
    </source>
</reference>
<name>A0A9W7D0N4_9STRA</name>
<protein>
    <submittedName>
        <fullName evidence="1">Unnamed protein product</fullName>
    </submittedName>
</protein>
<comment type="caution">
    <text evidence="1">The sequence shown here is derived from an EMBL/GenBank/DDBJ whole genome shotgun (WGS) entry which is preliminary data.</text>
</comment>
<proteinExistence type="predicted"/>
<dbReference type="Proteomes" id="UP001165121">
    <property type="component" value="Unassembled WGS sequence"/>
</dbReference>
<dbReference type="OrthoDB" id="123301at2759"/>
<organism evidence="1 2">
    <name type="scientific">Phytophthora fragariaefolia</name>
    <dbReference type="NCBI Taxonomy" id="1490495"/>
    <lineage>
        <taxon>Eukaryota</taxon>
        <taxon>Sar</taxon>
        <taxon>Stramenopiles</taxon>
        <taxon>Oomycota</taxon>
        <taxon>Peronosporomycetes</taxon>
        <taxon>Peronosporales</taxon>
        <taxon>Peronosporaceae</taxon>
        <taxon>Phytophthora</taxon>
    </lineage>
</organism>
<gene>
    <name evidence="1" type="ORF">Pfra01_001862300</name>
</gene>
<keyword evidence="2" id="KW-1185">Reference proteome</keyword>
<dbReference type="AlphaFoldDB" id="A0A9W7D0N4"/>